<sequence length="312" mass="35624">GQTFIQRDVLCMNPPGTTRVFMLDDDPGRWYWHLSPDGTSYYILKENNLVEYDAGGNITKKLSATDLGLDLEKYAFGKIIAVSGNRIWLTLNHWVPGEKGASSNRDTVLEILLHDIDNSAVFHELGFYKCIAIDTNKEDMYIVRTYPKFCVDIYDLKSKTYVTKLENCNGAYVRNITWVDYCDTKGLLLSLWYYNKKSKVFHMDLNTGGFSEIAKGVNAWWGSDGYAYYLRGHTQLWRNKLNGEPELVCGLTKKPKGRNGYIQALWFSNDSSFGIFSYQVPLSGKRFTDGRVYFDVESKEYLHVSGGTIGQD</sequence>
<evidence type="ECO:0000313" key="1">
    <source>
        <dbReference type="EMBL" id="KKK58983.1"/>
    </source>
</evidence>
<accession>A0A0F8WQR8</accession>
<protein>
    <recommendedName>
        <fullName evidence="2">Dipeptidylpeptidase IV N-terminal domain-containing protein</fullName>
    </recommendedName>
</protein>
<comment type="caution">
    <text evidence="1">The sequence shown here is derived from an EMBL/GenBank/DDBJ whole genome shotgun (WGS) entry which is preliminary data.</text>
</comment>
<reference evidence="1" key="1">
    <citation type="journal article" date="2015" name="Nature">
        <title>Complex archaea that bridge the gap between prokaryotes and eukaryotes.</title>
        <authorList>
            <person name="Spang A."/>
            <person name="Saw J.H."/>
            <person name="Jorgensen S.L."/>
            <person name="Zaremba-Niedzwiedzka K."/>
            <person name="Martijn J."/>
            <person name="Lind A.E."/>
            <person name="van Eijk R."/>
            <person name="Schleper C."/>
            <person name="Guy L."/>
            <person name="Ettema T.J."/>
        </authorList>
    </citation>
    <scope>NUCLEOTIDE SEQUENCE</scope>
</reference>
<feature type="non-terminal residue" evidence="1">
    <location>
        <position position="1"/>
    </location>
</feature>
<evidence type="ECO:0008006" key="2">
    <source>
        <dbReference type="Google" id="ProtNLM"/>
    </source>
</evidence>
<dbReference type="AlphaFoldDB" id="A0A0F8WQR8"/>
<name>A0A0F8WQR8_9ZZZZ</name>
<proteinExistence type="predicted"/>
<gene>
    <name evidence="1" type="ORF">LCGC14_3038930</name>
</gene>
<dbReference type="EMBL" id="LAZR01063704">
    <property type="protein sequence ID" value="KKK58983.1"/>
    <property type="molecule type" value="Genomic_DNA"/>
</dbReference>
<dbReference type="SUPFAM" id="SSF82171">
    <property type="entry name" value="DPP6 N-terminal domain-like"/>
    <property type="match status" value="1"/>
</dbReference>
<organism evidence="1">
    <name type="scientific">marine sediment metagenome</name>
    <dbReference type="NCBI Taxonomy" id="412755"/>
    <lineage>
        <taxon>unclassified sequences</taxon>
        <taxon>metagenomes</taxon>
        <taxon>ecological metagenomes</taxon>
    </lineage>
</organism>